<feature type="compositionally biased region" description="Basic and acidic residues" evidence="1">
    <location>
        <begin position="35"/>
        <end position="44"/>
    </location>
</feature>
<gene>
    <name evidence="2" type="ORF">Bpfe_011885</name>
</gene>
<protein>
    <submittedName>
        <fullName evidence="2">Uncharacterized protein</fullName>
    </submittedName>
</protein>
<evidence type="ECO:0000256" key="1">
    <source>
        <dbReference type="SAM" id="MobiDB-lite"/>
    </source>
</evidence>
<organism evidence="2 3">
    <name type="scientific">Biomphalaria pfeifferi</name>
    <name type="common">Bloodfluke planorb</name>
    <name type="synonym">Freshwater snail</name>
    <dbReference type="NCBI Taxonomy" id="112525"/>
    <lineage>
        <taxon>Eukaryota</taxon>
        <taxon>Metazoa</taxon>
        <taxon>Spiralia</taxon>
        <taxon>Lophotrochozoa</taxon>
        <taxon>Mollusca</taxon>
        <taxon>Gastropoda</taxon>
        <taxon>Heterobranchia</taxon>
        <taxon>Euthyneura</taxon>
        <taxon>Panpulmonata</taxon>
        <taxon>Hygrophila</taxon>
        <taxon>Lymnaeoidea</taxon>
        <taxon>Planorbidae</taxon>
        <taxon>Biomphalaria</taxon>
    </lineage>
</organism>
<dbReference type="Proteomes" id="UP001233172">
    <property type="component" value="Unassembled WGS sequence"/>
</dbReference>
<proteinExistence type="predicted"/>
<dbReference type="AlphaFoldDB" id="A0AAD8FBR5"/>
<sequence>MDNKVRPGQVTKPNGSQETKSMKEILRKIPPLKYEITKSKKEQPMNKSFSSTVGDASIPSISSSDLSLESASNQQLLTKTDDSVKAIYDKNAEVIQTDNRIASSEDNQTASIDVKQTASSDINEATSSKPKRTAGSDMNETTSSEPKQTAGSENKKTAGAEINQSANSETKRTASIETSQTSSSAASETTCTEDQKTQILQSKNKGNDSTPSKETMNVGGSQGNKTSTTVLPNNTKTKCKKGAVELTLMKVITDAKFKTENQEKVTKEKTKWKQVFKNSRLWDAEEKEAHCPIIIKLIGSIPTRSKEFFYVQEFFEDLKQFLKETGNTNIV</sequence>
<reference evidence="2" key="1">
    <citation type="journal article" date="2023" name="PLoS Negl. Trop. Dis.">
        <title>A genome sequence for Biomphalaria pfeifferi, the major vector snail for the human-infecting parasite Schistosoma mansoni.</title>
        <authorList>
            <person name="Bu L."/>
            <person name="Lu L."/>
            <person name="Laidemitt M.R."/>
            <person name="Zhang S.M."/>
            <person name="Mutuku M."/>
            <person name="Mkoji G."/>
            <person name="Steinauer M."/>
            <person name="Loker E.S."/>
        </authorList>
    </citation>
    <scope>NUCLEOTIDE SEQUENCE</scope>
    <source>
        <strain evidence="2">KasaAsao</strain>
    </source>
</reference>
<keyword evidence="3" id="KW-1185">Reference proteome</keyword>
<feature type="compositionally biased region" description="Low complexity" evidence="1">
    <location>
        <begin position="55"/>
        <end position="72"/>
    </location>
</feature>
<comment type="caution">
    <text evidence="2">The sequence shown here is derived from an EMBL/GenBank/DDBJ whole genome shotgun (WGS) entry which is preliminary data.</text>
</comment>
<reference evidence="2" key="2">
    <citation type="submission" date="2023-04" db="EMBL/GenBank/DDBJ databases">
        <authorList>
            <person name="Bu L."/>
            <person name="Lu L."/>
            <person name="Laidemitt M.R."/>
            <person name="Zhang S.M."/>
            <person name="Mutuku M."/>
            <person name="Mkoji G."/>
            <person name="Steinauer M."/>
            <person name="Loker E.S."/>
        </authorList>
    </citation>
    <scope>NUCLEOTIDE SEQUENCE</scope>
    <source>
        <strain evidence="2">KasaAsao</strain>
        <tissue evidence="2">Whole Snail</tissue>
    </source>
</reference>
<feature type="compositionally biased region" description="Polar residues" evidence="1">
    <location>
        <begin position="94"/>
        <end position="128"/>
    </location>
</feature>
<dbReference type="EMBL" id="JASAOG010000047">
    <property type="protein sequence ID" value="KAK0058580.1"/>
    <property type="molecule type" value="Genomic_DNA"/>
</dbReference>
<accession>A0AAD8FBR5</accession>
<feature type="compositionally biased region" description="Polar residues" evidence="1">
    <location>
        <begin position="45"/>
        <end position="54"/>
    </location>
</feature>
<evidence type="ECO:0000313" key="2">
    <source>
        <dbReference type="EMBL" id="KAK0058580.1"/>
    </source>
</evidence>
<evidence type="ECO:0000313" key="3">
    <source>
        <dbReference type="Proteomes" id="UP001233172"/>
    </source>
</evidence>
<feature type="region of interest" description="Disordered" evidence="1">
    <location>
        <begin position="1"/>
        <end position="234"/>
    </location>
</feature>
<feature type="compositionally biased region" description="Polar residues" evidence="1">
    <location>
        <begin position="136"/>
        <end position="152"/>
    </location>
</feature>
<feature type="compositionally biased region" description="Low complexity" evidence="1">
    <location>
        <begin position="175"/>
        <end position="192"/>
    </location>
</feature>
<feature type="compositionally biased region" description="Polar residues" evidence="1">
    <location>
        <begin position="197"/>
        <end position="234"/>
    </location>
</feature>
<feature type="compositionally biased region" description="Basic and acidic residues" evidence="1">
    <location>
        <begin position="79"/>
        <end position="92"/>
    </location>
</feature>
<name>A0AAD8FBR5_BIOPF</name>